<protein>
    <recommendedName>
        <fullName evidence="4">GH26 domain-containing protein</fullName>
    </recommendedName>
</protein>
<dbReference type="InterPro" id="IPR000805">
    <property type="entry name" value="Glyco_hydro_26"/>
</dbReference>
<dbReference type="GO" id="GO:0006080">
    <property type="term" value="P:substituted mannan metabolic process"/>
    <property type="evidence" value="ECO:0007669"/>
    <property type="project" value="InterPro"/>
</dbReference>
<sequence>MIKQSVSWIIIISLVLIAPMSLTTENTIGSESNNISKIKSTLTKNKKKLSKIRRDYKRFARKVNKNISGLKRKAKKSKNDILRKRYLKKAQRYRTRLAKKRVIYKKRSRKYISRINRLREKIRLTSINTSINIKYLKALLKLYKKKSSKTGSLYKRKLRKYKTKIAKLKSAYKKARSPRLKSRYRSLLKRYKKSRRSTYIRSKKSNRYYRALLKKIRIRINRVSKSGSKSQVGVFMENPYSNLPLLESKTGKKVKVFLWYQSMAEDFDVNLASWLRARGTTIQLAFEPHNPSKPANNQPEYRLSTIAAGQHDGEIYRWAQQIKAFGGKVYFRPMCEMNGNWTAWSGTANGNRPAEYIPAWRRIRNIFKIVGANNAIFVWAPNRDGSQSSAKATYDKYYPGNAYVDMIGLNGYNWGTMYNTPTWTSRWQSFTEVFGHSYSVYARRTNKNMMISEMASTEKGGSKAAWIKDAFSQIKYNYPRIKQATWFNINKETDWRVNNSSTNLNAFKTYAF</sequence>
<organism evidence="5">
    <name type="scientific">marine sediment metagenome</name>
    <dbReference type="NCBI Taxonomy" id="412755"/>
    <lineage>
        <taxon>unclassified sequences</taxon>
        <taxon>metagenomes</taxon>
        <taxon>ecological metagenomes</taxon>
    </lineage>
</organism>
<proteinExistence type="inferred from homology"/>
<feature type="domain" description="GH26" evidence="4">
    <location>
        <begin position="207"/>
        <end position="507"/>
    </location>
</feature>
<evidence type="ECO:0000313" key="5">
    <source>
        <dbReference type="EMBL" id="KKM90343.1"/>
    </source>
</evidence>
<dbReference type="PANTHER" id="PTHR40079">
    <property type="entry name" value="MANNAN ENDO-1,4-BETA-MANNOSIDASE E-RELATED"/>
    <property type="match status" value="1"/>
</dbReference>
<comment type="caution">
    <text evidence="5">The sequence shown here is derived from an EMBL/GenBank/DDBJ whole genome shotgun (WGS) entry which is preliminary data.</text>
</comment>
<evidence type="ECO:0000259" key="4">
    <source>
        <dbReference type="PROSITE" id="PS51764"/>
    </source>
</evidence>
<dbReference type="SUPFAM" id="SSF51445">
    <property type="entry name" value="(Trans)glycosidases"/>
    <property type="match status" value="1"/>
</dbReference>
<dbReference type="Gene3D" id="3.20.20.80">
    <property type="entry name" value="Glycosidases"/>
    <property type="match status" value="1"/>
</dbReference>
<evidence type="ECO:0000256" key="2">
    <source>
        <dbReference type="ARBA" id="ARBA00022801"/>
    </source>
</evidence>
<dbReference type="PROSITE" id="PS51764">
    <property type="entry name" value="GH26"/>
    <property type="match status" value="1"/>
</dbReference>
<dbReference type="PANTHER" id="PTHR40079:SF4">
    <property type="entry name" value="GH26 DOMAIN-CONTAINING PROTEIN-RELATED"/>
    <property type="match status" value="1"/>
</dbReference>
<reference evidence="5" key="1">
    <citation type="journal article" date="2015" name="Nature">
        <title>Complex archaea that bridge the gap between prokaryotes and eukaryotes.</title>
        <authorList>
            <person name="Spang A."/>
            <person name="Saw J.H."/>
            <person name="Jorgensen S.L."/>
            <person name="Zaremba-Niedzwiedzka K."/>
            <person name="Martijn J."/>
            <person name="Lind A.E."/>
            <person name="van Eijk R."/>
            <person name="Schleper C."/>
            <person name="Guy L."/>
            <person name="Ettema T.J."/>
        </authorList>
    </citation>
    <scope>NUCLEOTIDE SEQUENCE</scope>
</reference>
<accession>A0A0F9LAD2</accession>
<comment type="similarity">
    <text evidence="1">Belongs to the glycosyl hydrolase 26 family.</text>
</comment>
<keyword evidence="2" id="KW-0378">Hydrolase</keyword>
<dbReference type="Pfam" id="PF02156">
    <property type="entry name" value="Glyco_hydro_26"/>
    <property type="match status" value="1"/>
</dbReference>
<dbReference type="InterPro" id="IPR022790">
    <property type="entry name" value="GH26_dom"/>
</dbReference>
<gene>
    <name evidence="5" type="ORF">LCGC14_1239550</name>
</gene>
<name>A0A0F9LAD2_9ZZZZ</name>
<evidence type="ECO:0000256" key="3">
    <source>
        <dbReference type="ARBA" id="ARBA00023295"/>
    </source>
</evidence>
<evidence type="ECO:0000256" key="1">
    <source>
        <dbReference type="ARBA" id="ARBA00007754"/>
    </source>
</evidence>
<dbReference type="InterPro" id="IPR017853">
    <property type="entry name" value="GH"/>
</dbReference>
<dbReference type="EMBL" id="LAZR01006682">
    <property type="protein sequence ID" value="KKM90343.1"/>
    <property type="molecule type" value="Genomic_DNA"/>
</dbReference>
<keyword evidence="3" id="KW-0326">Glycosidase</keyword>
<dbReference type="AlphaFoldDB" id="A0A0F9LAD2"/>
<dbReference type="GO" id="GO:0016985">
    <property type="term" value="F:mannan endo-1,4-beta-mannosidase activity"/>
    <property type="evidence" value="ECO:0007669"/>
    <property type="project" value="InterPro"/>
</dbReference>